<evidence type="ECO:0000256" key="3">
    <source>
        <dbReference type="ARBA" id="ARBA00023004"/>
    </source>
</evidence>
<evidence type="ECO:0000256" key="1">
    <source>
        <dbReference type="ARBA" id="ARBA00022617"/>
    </source>
</evidence>
<dbReference type="InterPro" id="IPR036909">
    <property type="entry name" value="Cyt_c-like_dom_sf"/>
</dbReference>
<keyword evidence="5" id="KW-0812">Transmembrane</keyword>
<dbReference type="PANTHER" id="PTHR33546">
    <property type="entry name" value="LARGE, MULTIFUNCTIONAL SECRETED PROTEIN-RELATED"/>
    <property type="match status" value="1"/>
</dbReference>
<dbReference type="SUPFAM" id="SSF50952">
    <property type="entry name" value="Soluble quinoprotein glucose dehydrogenase"/>
    <property type="match status" value="1"/>
</dbReference>
<dbReference type="Proteomes" id="UP001158067">
    <property type="component" value="Unassembled WGS sequence"/>
</dbReference>
<keyword evidence="5" id="KW-1133">Transmembrane helix</keyword>
<protein>
    <recommendedName>
        <fullName evidence="6">Cytochrome c domain-containing protein</fullName>
    </recommendedName>
</protein>
<name>A0ABY1QG35_9BACT</name>
<keyword evidence="8" id="KW-1185">Reference proteome</keyword>
<keyword evidence="3 4" id="KW-0408">Iron</keyword>
<dbReference type="Gene3D" id="1.10.760.10">
    <property type="entry name" value="Cytochrome c-like domain"/>
    <property type="match status" value="1"/>
</dbReference>
<dbReference type="InterPro" id="IPR011041">
    <property type="entry name" value="Quinoprot_gluc/sorb_DH_b-prop"/>
</dbReference>
<evidence type="ECO:0000313" key="8">
    <source>
        <dbReference type="Proteomes" id="UP001158067"/>
    </source>
</evidence>
<dbReference type="NCBIfam" id="TIGR02603">
    <property type="entry name" value="CxxCH_TIGR02603"/>
    <property type="match status" value="1"/>
</dbReference>
<dbReference type="InterPro" id="IPR009056">
    <property type="entry name" value="Cyt_c-like_dom"/>
</dbReference>
<evidence type="ECO:0000256" key="2">
    <source>
        <dbReference type="ARBA" id="ARBA00022723"/>
    </source>
</evidence>
<dbReference type="RefSeq" id="WP_346772183.1">
    <property type="nucleotide sequence ID" value="NZ_FXUG01000012.1"/>
</dbReference>
<keyword evidence="5" id="KW-0472">Membrane</keyword>
<dbReference type="PANTHER" id="PTHR33546:SF1">
    <property type="entry name" value="LARGE, MULTIFUNCTIONAL SECRETED PROTEIN"/>
    <property type="match status" value="1"/>
</dbReference>
<sequence>MKLFVRCRLLVADGAEPLIRRKARSVVFAMTGFVVALAGFAGQQAAKGAGLGVTSPDKVRVPEGFEVDLVHAVTAEGDGSWVSLTTDPKGRLIACDQYGGLFRIDVSGDSGKVEKLDADLKGAQGLLCAFGSLYANVNSNEFPAGVWRLTDTNGDDQYDKKEHLIPLNSGGEHGPHGLILTPDGKRILSVQGNNTKMPDVFDSSRVPKNWSEDHLLGRMPDARGHNANRLAPGGFIMSFNPGGGERELIATGFRNPYDIALNEAGELMTYDADMEWDVGTPWYRPTRVNHVISGGEFGWRNGTGKWPAYYPDSFGAAVDIGPGSPTGICFGYGTNFPSKFQKALFIADWSYGNIHAVHLTEDGSSYGGSYEIFATAAPLPVTDMVVHSDGNLYFTIGGRRTQSGLYRVRYVGSDASTSETSTAELAASESSVVASQQSAQKCEAMRATRHQLEALHVDDAVLSLPAGEAVELALQHLDDDDRAIRFASRVALEHRDVELWKDQVLALDSPRARTLGLIALARCGQPDSQSAAMDSLLKIDFAKLDDQGQIAVLRAAGLIAMRLGDFTDSQTQQLLEKLDGVFPTKFDNVNRELAMMLVRLNAPGSTAALIEKQFDSPSQESQIHYAMTLRNATEGWNDDLRRRYLGWFHQMATARGGMSFGGFLDNIKAEWVKGLTEDQRTSLADAINPPVSTEEQAPAKSRPFVKQYTVDDLVGQVESSTHQPDFASGKSLFADSQCYKCHRMGLQGGILGPDLTSAGGKFNIKDMLISIVDPSKVISDQYGATQFLTVDGEVLTGRIINVFGDQVSVMTNMLDPSKLTRLKLDDVEESNESRVSMMPTGLLDTLTVDEIIDLVAYLRAGGNAEHSVYAKPSDGR</sequence>
<comment type="caution">
    <text evidence="7">The sequence shown here is derived from an EMBL/GenBank/DDBJ whole genome shotgun (WGS) entry which is preliminary data.</text>
</comment>
<organism evidence="7 8">
    <name type="scientific">Neorhodopirellula lusitana</name>
    <dbReference type="NCBI Taxonomy" id="445327"/>
    <lineage>
        <taxon>Bacteria</taxon>
        <taxon>Pseudomonadati</taxon>
        <taxon>Planctomycetota</taxon>
        <taxon>Planctomycetia</taxon>
        <taxon>Pirellulales</taxon>
        <taxon>Pirellulaceae</taxon>
        <taxon>Neorhodopirellula</taxon>
    </lineage>
</organism>
<proteinExistence type="predicted"/>
<evidence type="ECO:0000256" key="5">
    <source>
        <dbReference type="SAM" id="Phobius"/>
    </source>
</evidence>
<dbReference type="Gene3D" id="2.120.10.30">
    <property type="entry name" value="TolB, C-terminal domain"/>
    <property type="match status" value="1"/>
</dbReference>
<keyword evidence="2 4" id="KW-0479">Metal-binding</keyword>
<feature type="transmembrane region" description="Helical" evidence="5">
    <location>
        <begin position="26"/>
        <end position="46"/>
    </location>
</feature>
<feature type="domain" description="Cytochrome c" evidence="6">
    <location>
        <begin position="724"/>
        <end position="862"/>
    </location>
</feature>
<accession>A0ABY1QG35</accession>
<dbReference type="SUPFAM" id="SSF46626">
    <property type="entry name" value="Cytochrome c"/>
    <property type="match status" value="1"/>
</dbReference>
<evidence type="ECO:0000256" key="4">
    <source>
        <dbReference type="PROSITE-ProRule" id="PRU00433"/>
    </source>
</evidence>
<keyword evidence="1 4" id="KW-0349">Heme</keyword>
<dbReference type="EMBL" id="FXUG01000012">
    <property type="protein sequence ID" value="SMP69590.1"/>
    <property type="molecule type" value="Genomic_DNA"/>
</dbReference>
<gene>
    <name evidence="7" type="ORF">SAMN06265222_11266</name>
</gene>
<reference evidence="7 8" key="1">
    <citation type="submission" date="2017-05" db="EMBL/GenBank/DDBJ databases">
        <authorList>
            <person name="Varghese N."/>
            <person name="Submissions S."/>
        </authorList>
    </citation>
    <scope>NUCLEOTIDE SEQUENCE [LARGE SCALE GENOMIC DNA]</scope>
    <source>
        <strain evidence="7 8">DSM 25457</strain>
    </source>
</reference>
<dbReference type="InterPro" id="IPR011042">
    <property type="entry name" value="6-blade_b-propeller_TolB-like"/>
</dbReference>
<evidence type="ECO:0000313" key="7">
    <source>
        <dbReference type="EMBL" id="SMP69590.1"/>
    </source>
</evidence>
<dbReference type="PROSITE" id="PS51007">
    <property type="entry name" value="CYTC"/>
    <property type="match status" value="1"/>
</dbReference>
<evidence type="ECO:0000259" key="6">
    <source>
        <dbReference type="PROSITE" id="PS51007"/>
    </source>
</evidence>
<dbReference type="InterPro" id="IPR013427">
    <property type="entry name" value="Haem-bd_dom_put"/>
</dbReference>